<comment type="caution">
    <text evidence="2">The sequence shown here is derived from an EMBL/GenBank/DDBJ whole genome shotgun (WGS) entry which is preliminary data.</text>
</comment>
<protein>
    <submittedName>
        <fullName evidence="2">Uncharacterized protein</fullName>
    </submittedName>
</protein>
<feature type="compositionally biased region" description="Polar residues" evidence="1">
    <location>
        <begin position="1"/>
        <end position="23"/>
    </location>
</feature>
<dbReference type="EMBL" id="JBHMFI010000001">
    <property type="protein sequence ID" value="MFB9073659.1"/>
    <property type="molecule type" value="Genomic_DNA"/>
</dbReference>
<organism evidence="2 3">
    <name type="scientific">Citricoccus parietis</name>
    <dbReference type="NCBI Taxonomy" id="592307"/>
    <lineage>
        <taxon>Bacteria</taxon>
        <taxon>Bacillati</taxon>
        <taxon>Actinomycetota</taxon>
        <taxon>Actinomycetes</taxon>
        <taxon>Micrococcales</taxon>
        <taxon>Micrococcaceae</taxon>
        <taxon>Citricoccus</taxon>
    </lineage>
</organism>
<evidence type="ECO:0000313" key="2">
    <source>
        <dbReference type="EMBL" id="MFB9073659.1"/>
    </source>
</evidence>
<feature type="region of interest" description="Disordered" evidence="1">
    <location>
        <begin position="1"/>
        <end position="31"/>
    </location>
</feature>
<evidence type="ECO:0000256" key="1">
    <source>
        <dbReference type="SAM" id="MobiDB-lite"/>
    </source>
</evidence>
<accession>A0ABV5G431</accession>
<keyword evidence="3" id="KW-1185">Reference proteome</keyword>
<reference evidence="2 3" key="1">
    <citation type="submission" date="2024-09" db="EMBL/GenBank/DDBJ databases">
        <authorList>
            <person name="Sun Q."/>
            <person name="Mori K."/>
        </authorList>
    </citation>
    <scope>NUCLEOTIDE SEQUENCE [LARGE SCALE GENOMIC DNA]</scope>
    <source>
        <strain evidence="2 3">CCM 7609</strain>
    </source>
</reference>
<proteinExistence type="predicted"/>
<gene>
    <name evidence="2" type="ORF">ACFFX0_21635</name>
</gene>
<name>A0ABV5G431_9MICC</name>
<dbReference type="Proteomes" id="UP001589575">
    <property type="component" value="Unassembled WGS sequence"/>
</dbReference>
<sequence>MAISETIDNVANSDVRTSRTQLNGRADQKPASPLTELAGMALLIKT</sequence>
<evidence type="ECO:0000313" key="3">
    <source>
        <dbReference type="Proteomes" id="UP001589575"/>
    </source>
</evidence>